<evidence type="ECO:0008006" key="3">
    <source>
        <dbReference type="Google" id="ProtNLM"/>
    </source>
</evidence>
<accession>A0A0E3M700</accession>
<dbReference type="HOGENOM" id="CLU_2933243_0_0_9"/>
<keyword evidence="2" id="KW-1185">Reference proteome</keyword>
<evidence type="ECO:0000313" key="2">
    <source>
        <dbReference type="Proteomes" id="UP000033115"/>
    </source>
</evidence>
<dbReference type="AlphaFoldDB" id="A0A0E3M700"/>
<dbReference type="Proteomes" id="UP000033115">
    <property type="component" value="Chromosome"/>
</dbReference>
<sequence length="60" mass="7141">MTLLERDREKIEEGREEAIKQLILKQYSKGLSIEYIAEINEFDVEYVRDIVKNNTPKINN</sequence>
<dbReference type="EMBL" id="CP009933">
    <property type="protein sequence ID" value="AKA67257.1"/>
    <property type="molecule type" value="Genomic_DNA"/>
</dbReference>
<organism evidence="1 2">
    <name type="scientific">Clostridium scatologenes</name>
    <dbReference type="NCBI Taxonomy" id="1548"/>
    <lineage>
        <taxon>Bacteria</taxon>
        <taxon>Bacillati</taxon>
        <taxon>Bacillota</taxon>
        <taxon>Clostridia</taxon>
        <taxon>Eubacteriales</taxon>
        <taxon>Clostridiaceae</taxon>
        <taxon>Clostridium</taxon>
    </lineage>
</organism>
<reference evidence="1 2" key="1">
    <citation type="journal article" date="2015" name="J. Biotechnol.">
        <title>Complete genome sequence of a malodorant-producing acetogen, Clostridium scatologenes ATCC 25775(T).</title>
        <authorList>
            <person name="Zhu Z."/>
            <person name="Guo T."/>
            <person name="Zheng H."/>
            <person name="Song T."/>
            <person name="Ouyang P."/>
            <person name="Xie J."/>
        </authorList>
    </citation>
    <scope>NUCLEOTIDE SEQUENCE [LARGE SCALE GENOMIC DNA]</scope>
    <source>
        <strain evidence="1 2">ATCC 25775</strain>
    </source>
</reference>
<dbReference type="KEGG" id="csq:CSCA_0132"/>
<evidence type="ECO:0000313" key="1">
    <source>
        <dbReference type="EMBL" id="AKA67257.1"/>
    </source>
</evidence>
<gene>
    <name evidence="1" type="ORF">CSCA_0132</name>
</gene>
<proteinExistence type="predicted"/>
<protein>
    <recommendedName>
        <fullName evidence="3">Transposase</fullName>
    </recommendedName>
</protein>
<name>A0A0E3M700_CLOSL</name>
<dbReference type="RefSeq" id="WP_029162142.1">
    <property type="nucleotide sequence ID" value="NZ_CP009933.1"/>
</dbReference>